<proteinExistence type="inferred from homology"/>
<accession>A0AAW0AJF3</accession>
<dbReference type="GO" id="GO:0012505">
    <property type="term" value="C:endomembrane system"/>
    <property type="evidence" value="ECO:0007669"/>
    <property type="project" value="UniProtKB-SubCell"/>
</dbReference>
<keyword evidence="7 9" id="KW-0472">Membrane</keyword>
<feature type="domain" description="Sodium/calcium exchanger membrane region" evidence="10">
    <location>
        <begin position="313"/>
        <end position="438"/>
    </location>
</feature>
<feature type="transmembrane region" description="Helical" evidence="9">
    <location>
        <begin position="310"/>
        <end position="341"/>
    </location>
</feature>
<evidence type="ECO:0000256" key="1">
    <source>
        <dbReference type="ARBA" id="ARBA00004127"/>
    </source>
</evidence>
<organism evidence="11 12">
    <name type="scientific">Favolaschia claudopus</name>
    <dbReference type="NCBI Taxonomy" id="2862362"/>
    <lineage>
        <taxon>Eukaryota</taxon>
        <taxon>Fungi</taxon>
        <taxon>Dikarya</taxon>
        <taxon>Basidiomycota</taxon>
        <taxon>Agaricomycotina</taxon>
        <taxon>Agaricomycetes</taxon>
        <taxon>Agaricomycetidae</taxon>
        <taxon>Agaricales</taxon>
        <taxon>Marasmiineae</taxon>
        <taxon>Mycenaceae</taxon>
        <taxon>Favolaschia</taxon>
    </lineage>
</organism>
<evidence type="ECO:0000313" key="11">
    <source>
        <dbReference type="EMBL" id="KAK7012466.1"/>
    </source>
</evidence>
<dbReference type="InterPro" id="IPR044880">
    <property type="entry name" value="NCX_ion-bd_dom_sf"/>
</dbReference>
<dbReference type="EMBL" id="JAWWNJ010000065">
    <property type="protein sequence ID" value="KAK7012466.1"/>
    <property type="molecule type" value="Genomic_DNA"/>
</dbReference>
<evidence type="ECO:0000256" key="5">
    <source>
        <dbReference type="ARBA" id="ARBA00022989"/>
    </source>
</evidence>
<feature type="transmembrane region" description="Helical" evidence="9">
    <location>
        <begin position="421"/>
        <end position="441"/>
    </location>
</feature>
<dbReference type="Proteomes" id="UP001362999">
    <property type="component" value="Unassembled WGS sequence"/>
</dbReference>
<evidence type="ECO:0000313" key="12">
    <source>
        <dbReference type="Proteomes" id="UP001362999"/>
    </source>
</evidence>
<feature type="transmembrane region" description="Helical" evidence="9">
    <location>
        <begin position="110"/>
        <end position="130"/>
    </location>
</feature>
<dbReference type="InterPro" id="IPR004837">
    <property type="entry name" value="NaCa_Exmemb"/>
</dbReference>
<comment type="caution">
    <text evidence="11">The sequence shown here is derived from an EMBL/GenBank/DDBJ whole genome shotgun (WGS) entry which is preliminary data.</text>
</comment>
<evidence type="ECO:0000256" key="8">
    <source>
        <dbReference type="SAM" id="MobiDB-lite"/>
    </source>
</evidence>
<keyword evidence="12" id="KW-1185">Reference proteome</keyword>
<dbReference type="Pfam" id="PF01699">
    <property type="entry name" value="Na_Ca_ex"/>
    <property type="match status" value="2"/>
</dbReference>
<keyword evidence="3" id="KW-0813">Transport</keyword>
<keyword evidence="4 9" id="KW-0812">Transmembrane</keyword>
<protein>
    <recommendedName>
        <fullName evidence="10">Sodium/calcium exchanger membrane region domain-containing protein</fullName>
    </recommendedName>
</protein>
<comment type="similarity">
    <text evidence="2">Belongs to the Ca(2+):cation antiporter (CaCA) (TC 2.A.19) family.</text>
</comment>
<dbReference type="Gene3D" id="1.20.1420.30">
    <property type="entry name" value="NCX, central ion-binding region"/>
    <property type="match status" value="2"/>
</dbReference>
<dbReference type="GO" id="GO:0015369">
    <property type="term" value="F:calcium:proton antiporter activity"/>
    <property type="evidence" value="ECO:0007669"/>
    <property type="project" value="TreeGrafter"/>
</dbReference>
<feature type="transmembrane region" description="Helical" evidence="9">
    <location>
        <begin position="178"/>
        <end position="201"/>
    </location>
</feature>
<feature type="domain" description="Sodium/calcium exchanger membrane region" evidence="10">
    <location>
        <begin position="113"/>
        <end position="268"/>
    </location>
</feature>
<dbReference type="PANTHER" id="PTHR31503">
    <property type="entry name" value="VACUOLAR CALCIUM ION TRANSPORTER"/>
    <property type="match status" value="1"/>
</dbReference>
<feature type="transmembrane region" description="Helical" evidence="9">
    <location>
        <begin position="86"/>
        <end position="104"/>
    </location>
</feature>
<reference evidence="11 12" key="1">
    <citation type="journal article" date="2024" name="J Genomics">
        <title>Draft genome sequencing and assembly of Favolaschia claudopus CIRM-BRFM 2984 isolated from oak limbs.</title>
        <authorList>
            <person name="Navarro D."/>
            <person name="Drula E."/>
            <person name="Chaduli D."/>
            <person name="Cazenave R."/>
            <person name="Ahrendt S."/>
            <person name="Wang J."/>
            <person name="Lipzen A."/>
            <person name="Daum C."/>
            <person name="Barry K."/>
            <person name="Grigoriev I.V."/>
            <person name="Favel A."/>
            <person name="Rosso M.N."/>
            <person name="Martin F."/>
        </authorList>
    </citation>
    <scope>NUCLEOTIDE SEQUENCE [LARGE SCALE GENOMIC DNA]</scope>
    <source>
        <strain evidence="11 12">CIRM-BRFM 2984</strain>
    </source>
</reference>
<evidence type="ECO:0000256" key="7">
    <source>
        <dbReference type="ARBA" id="ARBA00023136"/>
    </source>
</evidence>
<evidence type="ECO:0000256" key="3">
    <source>
        <dbReference type="ARBA" id="ARBA00022448"/>
    </source>
</evidence>
<sequence>MSSAPDDVDARVSSSTPTSTQRRLNKPVMWLGAVWRCVFTAPKWASTLFLTCWSWFMGMLLDTPFEWLKAHSPAWGESTGFFDHKIHVLVVFLPVAFALGLAEVIGHLHISPWIILFVPIVALVPIANCISASTDVANEKLKINGHPTLGMLLNVTFANVVEIIVALIALFVQKDEVIALYSLIGSWISNYFLLMGVVAVICSFKGCTFRGMNETTAQTHTLLLLLASAGYMLASALPFFPIHTRIVTAQLFLGVAIMFVVLYAVFVFGFQLRTHEAMAEDEPSSFREGSRERKVSTAVKQDKAPDHANLSVAVLFMAATTLLKSVGISKIFFALIILPVFGNLFEHWTAITAALKGNLTGAFNVAAGSALQIAMGVLPLLIIISHASGKHLDMAFDVSQAAVILSGTVIIGFAFSDSRTHWLEGLVILFISMLSALLAWFQIA</sequence>
<gene>
    <name evidence="11" type="ORF">R3P38DRAFT_3279939</name>
</gene>
<dbReference type="InterPro" id="IPR004713">
    <property type="entry name" value="CaH_exchang"/>
</dbReference>
<evidence type="ECO:0000256" key="4">
    <source>
        <dbReference type="ARBA" id="ARBA00022692"/>
    </source>
</evidence>
<dbReference type="GO" id="GO:0006874">
    <property type="term" value="P:intracellular calcium ion homeostasis"/>
    <property type="evidence" value="ECO:0007669"/>
    <property type="project" value="TreeGrafter"/>
</dbReference>
<feature type="region of interest" description="Disordered" evidence="8">
    <location>
        <begin position="1"/>
        <end position="20"/>
    </location>
</feature>
<feature type="transmembrane region" description="Helical" evidence="9">
    <location>
        <begin position="151"/>
        <end position="172"/>
    </location>
</feature>
<feature type="transmembrane region" description="Helical" evidence="9">
    <location>
        <begin position="246"/>
        <end position="270"/>
    </location>
</feature>
<evidence type="ECO:0000256" key="9">
    <source>
        <dbReference type="SAM" id="Phobius"/>
    </source>
</evidence>
<feature type="transmembrane region" description="Helical" evidence="9">
    <location>
        <begin position="222"/>
        <end position="240"/>
    </location>
</feature>
<name>A0AAW0AJF3_9AGAR</name>
<dbReference type="GO" id="GO:0000329">
    <property type="term" value="C:fungal-type vacuole membrane"/>
    <property type="evidence" value="ECO:0007669"/>
    <property type="project" value="TreeGrafter"/>
</dbReference>
<evidence type="ECO:0000259" key="10">
    <source>
        <dbReference type="Pfam" id="PF01699"/>
    </source>
</evidence>
<dbReference type="PANTHER" id="PTHR31503:SF20">
    <property type="entry name" value="CA(2+)_H(+) EXCHANGER, PUTATIVE (EUROFUNG)-RELATED"/>
    <property type="match status" value="1"/>
</dbReference>
<keyword evidence="5 9" id="KW-1133">Transmembrane helix</keyword>
<feature type="transmembrane region" description="Helical" evidence="9">
    <location>
        <begin position="395"/>
        <end position="415"/>
    </location>
</feature>
<evidence type="ECO:0000256" key="6">
    <source>
        <dbReference type="ARBA" id="ARBA00023065"/>
    </source>
</evidence>
<feature type="transmembrane region" description="Helical" evidence="9">
    <location>
        <begin position="361"/>
        <end position="383"/>
    </location>
</feature>
<evidence type="ECO:0000256" key="2">
    <source>
        <dbReference type="ARBA" id="ARBA00008170"/>
    </source>
</evidence>
<keyword evidence="6" id="KW-0406">Ion transport</keyword>
<comment type="subcellular location">
    <subcellularLocation>
        <location evidence="1">Endomembrane system</location>
        <topology evidence="1">Multi-pass membrane protein</topology>
    </subcellularLocation>
</comment>
<dbReference type="AlphaFoldDB" id="A0AAW0AJF3"/>